<dbReference type="InterPro" id="IPR038072">
    <property type="entry name" value="GspK_central_sf"/>
</dbReference>
<dbReference type="EMBL" id="CP059733">
    <property type="protein sequence ID" value="WDE05629.1"/>
    <property type="molecule type" value="Genomic_DNA"/>
</dbReference>
<evidence type="ECO:0000256" key="2">
    <source>
        <dbReference type="ARBA" id="ARBA00007246"/>
    </source>
</evidence>
<feature type="domain" description="T2SS protein K first SAM-like" evidence="12">
    <location>
        <begin position="106"/>
        <end position="222"/>
    </location>
</feature>
<evidence type="ECO:0000256" key="10">
    <source>
        <dbReference type="PIRNR" id="PIRNR002786"/>
    </source>
</evidence>
<comment type="similarity">
    <text evidence="2 10">Belongs to the GSP K family.</text>
</comment>
<proteinExistence type="inferred from homology"/>
<dbReference type="AlphaFoldDB" id="A0AAE9Z3Y9"/>
<comment type="subcellular location">
    <subcellularLocation>
        <location evidence="1 10">Cell inner membrane</location>
    </subcellularLocation>
</comment>
<evidence type="ECO:0000313" key="14">
    <source>
        <dbReference type="Proteomes" id="UP000032352"/>
    </source>
</evidence>
<dbReference type="GO" id="GO:0005886">
    <property type="term" value="C:plasma membrane"/>
    <property type="evidence" value="ECO:0007669"/>
    <property type="project" value="UniProtKB-SubCell"/>
</dbReference>
<dbReference type="InterPro" id="IPR005628">
    <property type="entry name" value="GspK"/>
</dbReference>
<feature type="domain" description="T2SS protein K second SAM-like" evidence="11">
    <location>
        <begin position="230"/>
        <end position="293"/>
    </location>
</feature>
<dbReference type="InterPro" id="IPR045584">
    <property type="entry name" value="Pilin-like"/>
</dbReference>
<dbReference type="KEGG" id="tvd:SG34_001420"/>
<evidence type="ECO:0000259" key="12">
    <source>
        <dbReference type="Pfam" id="PF21687"/>
    </source>
</evidence>
<protein>
    <recommendedName>
        <fullName evidence="10">Type II secretion system protein K</fullName>
    </recommendedName>
</protein>
<dbReference type="Pfam" id="PF21687">
    <property type="entry name" value="T2SSK_1st"/>
    <property type="match status" value="1"/>
</dbReference>
<dbReference type="RefSeq" id="WP_044841138.1">
    <property type="nucleotide sequence ID" value="NZ_CP059733.1"/>
</dbReference>
<dbReference type="Proteomes" id="UP000032352">
    <property type="component" value="Chromosome"/>
</dbReference>
<evidence type="ECO:0000256" key="6">
    <source>
        <dbReference type="ARBA" id="ARBA00022692"/>
    </source>
</evidence>
<keyword evidence="3 10" id="KW-0813">Transport</keyword>
<dbReference type="PANTHER" id="PTHR38831:SF1">
    <property type="entry name" value="TYPE II SECRETION SYSTEM PROTEIN K-RELATED"/>
    <property type="match status" value="1"/>
</dbReference>
<evidence type="ECO:0000256" key="9">
    <source>
        <dbReference type="ARBA" id="ARBA00023136"/>
    </source>
</evidence>
<reference evidence="13 14" key="2">
    <citation type="journal article" date="2022" name="Mar. Drugs">
        <title>Bioassay-Guided Fractionation Leads to the Detection of Cholic Acid Generated by the Rare Thalassomonas sp.</title>
        <authorList>
            <person name="Pheiffer F."/>
            <person name="Schneider Y.K."/>
            <person name="Hansen E.H."/>
            <person name="Andersen J.H."/>
            <person name="Isaksson J."/>
            <person name="Busche T."/>
            <person name="R C."/>
            <person name="Kalinowski J."/>
            <person name="Zyl L.V."/>
            <person name="Trindade M."/>
        </authorList>
    </citation>
    <scope>NUCLEOTIDE SEQUENCE [LARGE SCALE GENOMIC DNA]</scope>
    <source>
        <strain evidence="13 14">XOM25</strain>
    </source>
</reference>
<dbReference type="SUPFAM" id="SSF54523">
    <property type="entry name" value="Pili subunits"/>
    <property type="match status" value="1"/>
</dbReference>
<dbReference type="InterPro" id="IPR049179">
    <property type="entry name" value="T2SSK_SAM-like_2nd"/>
</dbReference>
<evidence type="ECO:0000256" key="8">
    <source>
        <dbReference type="ARBA" id="ARBA00022989"/>
    </source>
</evidence>
<gene>
    <name evidence="13" type="primary">gspK</name>
    <name evidence="13" type="ORF">SG34_001420</name>
</gene>
<dbReference type="PIRSF" id="PIRSF002786">
    <property type="entry name" value="XcpX"/>
    <property type="match status" value="1"/>
</dbReference>
<dbReference type="PANTHER" id="PTHR38831">
    <property type="entry name" value="TYPE II SECRETION SYSTEM PROTEIN K"/>
    <property type="match status" value="1"/>
</dbReference>
<evidence type="ECO:0000256" key="5">
    <source>
        <dbReference type="ARBA" id="ARBA00022519"/>
    </source>
</evidence>
<evidence type="ECO:0000259" key="11">
    <source>
        <dbReference type="Pfam" id="PF03934"/>
    </source>
</evidence>
<dbReference type="Pfam" id="PF03934">
    <property type="entry name" value="T2SSK"/>
    <property type="match status" value="1"/>
</dbReference>
<dbReference type="NCBIfam" id="NF037980">
    <property type="entry name" value="T2SS_GspK"/>
    <property type="match status" value="1"/>
</dbReference>
<dbReference type="Gene3D" id="3.30.1300.30">
    <property type="entry name" value="GSPII I/J protein-like"/>
    <property type="match status" value="1"/>
</dbReference>
<evidence type="ECO:0000256" key="1">
    <source>
        <dbReference type="ARBA" id="ARBA00004533"/>
    </source>
</evidence>
<evidence type="ECO:0000256" key="3">
    <source>
        <dbReference type="ARBA" id="ARBA00022448"/>
    </source>
</evidence>
<keyword evidence="4 10" id="KW-1003">Cell membrane</keyword>
<keyword evidence="9 10" id="KW-0472">Membrane</keyword>
<organism evidence="13 14">
    <name type="scientific">Thalassomonas viridans</name>
    <dbReference type="NCBI Taxonomy" id="137584"/>
    <lineage>
        <taxon>Bacteria</taxon>
        <taxon>Pseudomonadati</taxon>
        <taxon>Pseudomonadota</taxon>
        <taxon>Gammaproteobacteria</taxon>
        <taxon>Alteromonadales</taxon>
        <taxon>Colwelliaceae</taxon>
        <taxon>Thalassomonas</taxon>
    </lineage>
</organism>
<dbReference type="Gene3D" id="1.10.40.60">
    <property type="entry name" value="EpsJ-like"/>
    <property type="match status" value="2"/>
</dbReference>
<evidence type="ECO:0000313" key="13">
    <source>
        <dbReference type="EMBL" id="WDE05629.1"/>
    </source>
</evidence>
<keyword evidence="7" id="KW-0653">Protein transport</keyword>
<keyword evidence="6" id="KW-0812">Transmembrane</keyword>
<evidence type="ECO:0000256" key="7">
    <source>
        <dbReference type="ARBA" id="ARBA00022927"/>
    </source>
</evidence>
<dbReference type="InterPro" id="IPR049031">
    <property type="entry name" value="T2SSK_SAM-like_1st"/>
</dbReference>
<dbReference type="SUPFAM" id="SSF158544">
    <property type="entry name" value="GspK insert domain-like"/>
    <property type="match status" value="2"/>
</dbReference>
<keyword evidence="14" id="KW-1185">Reference proteome</keyword>
<sequence length="334" mass="37038">MPGLQFRTQRGVALITVMLIVALASILATQMTARLQLQMQRTTNISFNQQAYWYAMAAEAYGKRAILLINDDEPDVTHLGQAWAQGEVSYPVDFGEITAEVVDLQACFNLNALMTPPPSPNSNNTNQKAPAHQAFEKLITELNVEGVGQFEAEYMADALVDWLDENSAIVSAGGAEDNDYAAKEFPYLPANNLLGSVNELRIVEHFTVPVINALKEHVCVIPGEPSLAMNINTIDAEKAVVLQALLDIPLSDVQQALSNRDEEGFKSVDDFFNLPEISKAKLDDDKKKQFVVDSEYFKLKMTTKFNNSYFALNSIMKVDNNNQVQVISRTIGRD</sequence>
<evidence type="ECO:0000256" key="4">
    <source>
        <dbReference type="ARBA" id="ARBA00022475"/>
    </source>
</evidence>
<keyword evidence="8" id="KW-1133">Transmembrane helix</keyword>
<name>A0AAE9Z3Y9_9GAMM</name>
<reference evidence="13 14" key="1">
    <citation type="journal article" date="2015" name="Genome Announc.">
        <title>Draft Genome Sequences of Marine Isolates of Thalassomonas viridans and Thalassomonas actiniarum.</title>
        <authorList>
            <person name="Olonade I."/>
            <person name="van Zyl L.J."/>
            <person name="Trindade M."/>
        </authorList>
    </citation>
    <scope>NUCLEOTIDE SEQUENCE [LARGE SCALE GENOMIC DNA]</scope>
    <source>
        <strain evidence="13 14">XOM25</strain>
    </source>
</reference>
<keyword evidence="5 10" id="KW-0997">Cell inner membrane</keyword>
<accession>A0AAE9Z3Y9</accession>
<dbReference type="GO" id="GO:0009306">
    <property type="term" value="P:protein secretion"/>
    <property type="evidence" value="ECO:0007669"/>
    <property type="project" value="InterPro"/>
</dbReference>